<protein>
    <submittedName>
        <fullName evidence="1">Uncharacterized protein</fullName>
    </submittedName>
</protein>
<evidence type="ECO:0000313" key="1">
    <source>
        <dbReference type="EMBL" id="TJZ79144.1"/>
    </source>
</evidence>
<comment type="caution">
    <text evidence="1">The sequence shown here is derived from an EMBL/GenBank/DDBJ whole genome shotgun (WGS) entry which is preliminary data.</text>
</comment>
<gene>
    <name evidence="1" type="ORF">FAZ21_02340</name>
</gene>
<evidence type="ECO:0000313" key="2">
    <source>
        <dbReference type="Proteomes" id="UP000310016"/>
    </source>
</evidence>
<organism evidence="1 2">
    <name type="scientific">Chitiniphilus eburneus</name>
    <dbReference type="NCBI Taxonomy" id="2571148"/>
    <lineage>
        <taxon>Bacteria</taxon>
        <taxon>Pseudomonadati</taxon>
        <taxon>Pseudomonadota</taxon>
        <taxon>Betaproteobacteria</taxon>
        <taxon>Neisseriales</taxon>
        <taxon>Chitinibacteraceae</taxon>
        <taxon>Chitiniphilus</taxon>
    </lineage>
</organism>
<dbReference type="AlphaFoldDB" id="A0A4U0QSD5"/>
<dbReference type="Proteomes" id="UP000310016">
    <property type="component" value="Unassembled WGS sequence"/>
</dbReference>
<reference evidence="1 2" key="1">
    <citation type="submission" date="2019-04" db="EMBL/GenBank/DDBJ databases">
        <title>Chitiniphilus eburnea sp. nov., a novel chitinolytic bacterium isolated from aquaculture sludge.</title>
        <authorList>
            <person name="Sheng M."/>
        </authorList>
    </citation>
    <scope>NUCLEOTIDE SEQUENCE [LARGE SCALE GENOMIC DNA]</scope>
    <source>
        <strain evidence="1 2">HX-2-15</strain>
    </source>
</reference>
<accession>A0A4U0QSD5</accession>
<name>A0A4U0QSD5_9NEIS</name>
<dbReference type="OrthoDB" id="8591069at2"/>
<proteinExistence type="predicted"/>
<keyword evidence="2" id="KW-1185">Reference proteome</keyword>
<sequence length="105" mass="11499">MYDCFYPDDVPARRALPSPHRRCLRLSAAIGADSLLRDAESALRALGFALEHCADGSLLVFDLSVHTALSLQQRWPALIGQFEIPPLCPTRRNTASRTNSPASGH</sequence>
<dbReference type="EMBL" id="SUMF01000001">
    <property type="protein sequence ID" value="TJZ79144.1"/>
    <property type="molecule type" value="Genomic_DNA"/>
</dbReference>
<dbReference type="RefSeq" id="WP_136771658.1">
    <property type="nucleotide sequence ID" value="NZ_CP156074.1"/>
</dbReference>